<organism evidence="3 4">
    <name type="scientific">Chryseobacterium aquaticum</name>
    <dbReference type="NCBI Taxonomy" id="452084"/>
    <lineage>
        <taxon>Bacteria</taxon>
        <taxon>Pseudomonadati</taxon>
        <taxon>Bacteroidota</taxon>
        <taxon>Flavobacteriia</taxon>
        <taxon>Flavobacteriales</taxon>
        <taxon>Weeksellaceae</taxon>
        <taxon>Chryseobacterium group</taxon>
        <taxon>Chryseobacterium</taxon>
    </lineage>
</organism>
<dbReference type="STRING" id="452084.AR438_14100"/>
<proteinExistence type="predicted"/>
<dbReference type="GO" id="GO:0003677">
    <property type="term" value="F:DNA binding"/>
    <property type="evidence" value="ECO:0007669"/>
    <property type="project" value="UniProtKB-KW"/>
</dbReference>
<dbReference type="PROSITE" id="PS50943">
    <property type="entry name" value="HTH_CROC1"/>
    <property type="match status" value="1"/>
</dbReference>
<comment type="caution">
    <text evidence="3">The sequence shown here is derived from an EMBL/GenBank/DDBJ whole genome shotgun (WGS) entry which is preliminary data.</text>
</comment>
<dbReference type="SMART" id="SM00530">
    <property type="entry name" value="HTH_XRE"/>
    <property type="match status" value="1"/>
</dbReference>
<protein>
    <recommendedName>
        <fullName evidence="2">HTH cro/C1-type domain-containing protein</fullName>
    </recommendedName>
</protein>
<dbReference type="Pfam" id="PF01381">
    <property type="entry name" value="HTH_3"/>
    <property type="match status" value="1"/>
</dbReference>
<dbReference type="AlphaFoldDB" id="A0A0Q3HPX6"/>
<evidence type="ECO:0000256" key="1">
    <source>
        <dbReference type="ARBA" id="ARBA00023125"/>
    </source>
</evidence>
<dbReference type="RefSeq" id="WP_056016326.1">
    <property type="nucleotide sequence ID" value="NZ_LLYZ01000012.1"/>
</dbReference>
<dbReference type="OrthoDB" id="1081711at2"/>
<accession>A0A0Q3HPX6</accession>
<evidence type="ECO:0000313" key="3">
    <source>
        <dbReference type="EMBL" id="KQK24815.1"/>
    </source>
</evidence>
<feature type="domain" description="HTH cro/C1-type" evidence="2">
    <location>
        <begin position="9"/>
        <end position="64"/>
    </location>
</feature>
<name>A0A0Q3HPX6_9FLAO</name>
<dbReference type="CDD" id="cd00093">
    <property type="entry name" value="HTH_XRE"/>
    <property type="match status" value="1"/>
</dbReference>
<dbReference type="PANTHER" id="PTHR46558:SF11">
    <property type="entry name" value="HTH-TYPE TRANSCRIPTIONAL REGULATOR XRE"/>
    <property type="match status" value="1"/>
</dbReference>
<sequence length="127" mass="14690">MNNTIGFKIKKLREQKNLSQEDMAHQLDISQSYLSKIENGAIEKIDFLFMQKVSDFFKIEPQYFLDDQIVQNNTDNNNNSAVGNIHSTVTIHNSISESVLENLVQNQEQMSKLMEIQNKLIESLLKK</sequence>
<gene>
    <name evidence="3" type="ORF">AR438_14100</name>
</gene>
<keyword evidence="1" id="KW-0238">DNA-binding</keyword>
<dbReference type="EMBL" id="LLYZ01000012">
    <property type="protein sequence ID" value="KQK24815.1"/>
    <property type="molecule type" value="Genomic_DNA"/>
</dbReference>
<dbReference type="InterPro" id="IPR010982">
    <property type="entry name" value="Lambda_DNA-bd_dom_sf"/>
</dbReference>
<dbReference type="PANTHER" id="PTHR46558">
    <property type="entry name" value="TRACRIPTIONAL REGULATORY PROTEIN-RELATED-RELATED"/>
    <property type="match status" value="1"/>
</dbReference>
<evidence type="ECO:0000259" key="2">
    <source>
        <dbReference type="PROSITE" id="PS50943"/>
    </source>
</evidence>
<evidence type="ECO:0000313" key="4">
    <source>
        <dbReference type="Proteomes" id="UP000051682"/>
    </source>
</evidence>
<dbReference type="Gene3D" id="1.10.260.40">
    <property type="entry name" value="lambda repressor-like DNA-binding domains"/>
    <property type="match status" value="1"/>
</dbReference>
<dbReference type="Proteomes" id="UP000051682">
    <property type="component" value="Unassembled WGS sequence"/>
</dbReference>
<dbReference type="SUPFAM" id="SSF47413">
    <property type="entry name" value="lambda repressor-like DNA-binding domains"/>
    <property type="match status" value="1"/>
</dbReference>
<keyword evidence="4" id="KW-1185">Reference proteome</keyword>
<dbReference type="InterPro" id="IPR001387">
    <property type="entry name" value="Cro/C1-type_HTH"/>
</dbReference>
<reference evidence="3 4" key="1">
    <citation type="submission" date="2015-10" db="EMBL/GenBank/DDBJ databases">
        <title>Chryseobacterium aquaticum genome.</title>
        <authorList>
            <person name="Newman J.D."/>
            <person name="Ferguson M.B."/>
            <person name="Miller J.R."/>
        </authorList>
    </citation>
    <scope>NUCLEOTIDE SEQUENCE [LARGE SCALE GENOMIC DNA]</scope>
    <source>
        <strain evidence="3 4">KCTC 12483</strain>
    </source>
</reference>